<evidence type="ECO:0000313" key="6">
    <source>
        <dbReference type="EMBL" id="RUO30332.1"/>
    </source>
</evidence>
<feature type="transmembrane region" description="Helical" evidence="5">
    <location>
        <begin position="90"/>
        <end position="111"/>
    </location>
</feature>
<dbReference type="Proteomes" id="UP000287823">
    <property type="component" value="Unassembled WGS sequence"/>
</dbReference>
<proteinExistence type="predicted"/>
<dbReference type="PANTHER" id="PTHR43424:SF1">
    <property type="entry name" value="LOCUS PUTATIVE PROTEIN 1-RELATED"/>
    <property type="match status" value="1"/>
</dbReference>
<dbReference type="AlphaFoldDB" id="A0A432WD46"/>
<feature type="transmembrane region" description="Helical" evidence="5">
    <location>
        <begin position="117"/>
        <end position="140"/>
    </location>
</feature>
<feature type="transmembrane region" description="Helical" evidence="5">
    <location>
        <begin position="176"/>
        <end position="197"/>
    </location>
</feature>
<evidence type="ECO:0000256" key="5">
    <source>
        <dbReference type="SAM" id="Phobius"/>
    </source>
</evidence>
<protein>
    <submittedName>
        <fullName evidence="6">Flippase</fullName>
    </submittedName>
</protein>
<feature type="transmembrane region" description="Helical" evidence="5">
    <location>
        <begin position="218"/>
        <end position="238"/>
    </location>
</feature>
<organism evidence="6 7">
    <name type="scientific">Aliidiomarina soli</name>
    <dbReference type="NCBI Taxonomy" id="1928574"/>
    <lineage>
        <taxon>Bacteria</taxon>
        <taxon>Pseudomonadati</taxon>
        <taxon>Pseudomonadota</taxon>
        <taxon>Gammaproteobacteria</taxon>
        <taxon>Alteromonadales</taxon>
        <taxon>Idiomarinaceae</taxon>
        <taxon>Aliidiomarina</taxon>
    </lineage>
</organism>
<evidence type="ECO:0000256" key="3">
    <source>
        <dbReference type="ARBA" id="ARBA00022989"/>
    </source>
</evidence>
<feature type="transmembrane region" description="Helical" evidence="5">
    <location>
        <begin position="389"/>
        <end position="410"/>
    </location>
</feature>
<feature type="transmembrane region" description="Helical" evidence="5">
    <location>
        <begin position="361"/>
        <end position="383"/>
    </location>
</feature>
<dbReference type="InterPro" id="IPR002797">
    <property type="entry name" value="Polysacc_synth"/>
</dbReference>
<evidence type="ECO:0000256" key="4">
    <source>
        <dbReference type="ARBA" id="ARBA00023136"/>
    </source>
</evidence>
<keyword evidence="3 5" id="KW-1133">Transmembrane helix</keyword>
<comment type="caution">
    <text evidence="6">The sequence shown here is derived from an EMBL/GenBank/DDBJ whole genome shotgun (WGS) entry which is preliminary data.</text>
</comment>
<dbReference type="GO" id="GO:0016020">
    <property type="term" value="C:membrane"/>
    <property type="evidence" value="ECO:0007669"/>
    <property type="project" value="UniProtKB-SubCell"/>
</dbReference>
<dbReference type="Pfam" id="PF01943">
    <property type="entry name" value="Polysacc_synt"/>
    <property type="match status" value="1"/>
</dbReference>
<evidence type="ECO:0000256" key="2">
    <source>
        <dbReference type="ARBA" id="ARBA00022692"/>
    </source>
</evidence>
<dbReference type="CDD" id="cd13128">
    <property type="entry name" value="MATE_Wzx_like"/>
    <property type="match status" value="1"/>
</dbReference>
<keyword evidence="4 5" id="KW-0472">Membrane</keyword>
<feature type="transmembrane region" description="Helical" evidence="5">
    <location>
        <begin position="264"/>
        <end position="281"/>
    </location>
</feature>
<gene>
    <name evidence="6" type="ORF">CWE14_13260</name>
</gene>
<dbReference type="EMBL" id="PIPO01000006">
    <property type="protein sequence ID" value="RUO30332.1"/>
    <property type="molecule type" value="Genomic_DNA"/>
</dbReference>
<dbReference type="PANTHER" id="PTHR43424">
    <property type="entry name" value="LOCUS PUTATIVE PROTEIN 1-RELATED"/>
    <property type="match status" value="1"/>
</dbReference>
<sequence>MLQVIPKKIKKYIANTSWLLSEKGITVIVGFLVSIVVARFLGPENYGVLGYVISLTTLFSVAGHMGLSGLVIREIVRDPNGRGEVLGTTYLIKLAGMAIGVILILLYASIIETPGTQVFYMLLIAASAMLIQPVNVIDFWFQSQVQAKYSAIARTVGLLVSSFYKLLLVFSGLGLVYFALSGVVQAVVSAMVLLILYRHKATVTVSQWRFNFARAITLLKQSWMVFAGAIFAVIYMKIDMVMLKLIAGAESAGVYSVAAQLSEAWYFVPTAIVASLFPKLIKLREQDEGIFYKRLQQLFDLLFMMAVAVAVVVTLLAPFVVDTLYGQAYSESSNVLAIHIWAGVFIFMRAAFSKWILIENALVFSLITQGCGALMNVFLNYLLIPYYGATGAAIATLVSYGAASYFALLFNKRTRPIFWMMTKSFLFPARYIYSLRT</sequence>
<feature type="transmembrane region" description="Helical" evidence="5">
    <location>
        <begin position="152"/>
        <end position="170"/>
    </location>
</feature>
<evidence type="ECO:0000313" key="7">
    <source>
        <dbReference type="Proteomes" id="UP000287823"/>
    </source>
</evidence>
<reference evidence="6 7" key="1">
    <citation type="journal article" date="2011" name="Front. Microbiol.">
        <title>Genomic signatures of strain selection and enhancement in Bacillus atrophaeus var. globigii, a historical biowarfare simulant.</title>
        <authorList>
            <person name="Gibbons H.S."/>
            <person name="Broomall S.M."/>
            <person name="McNew L.A."/>
            <person name="Daligault H."/>
            <person name="Chapman C."/>
            <person name="Bruce D."/>
            <person name="Karavis M."/>
            <person name="Krepps M."/>
            <person name="McGregor P.A."/>
            <person name="Hong C."/>
            <person name="Park K.H."/>
            <person name="Akmal A."/>
            <person name="Feldman A."/>
            <person name="Lin J.S."/>
            <person name="Chang W.E."/>
            <person name="Higgs B.W."/>
            <person name="Demirev P."/>
            <person name="Lindquist J."/>
            <person name="Liem A."/>
            <person name="Fochler E."/>
            <person name="Read T.D."/>
            <person name="Tapia R."/>
            <person name="Johnson S."/>
            <person name="Bishop-Lilly K.A."/>
            <person name="Detter C."/>
            <person name="Han C."/>
            <person name="Sozhamannan S."/>
            <person name="Rosenzweig C.N."/>
            <person name="Skowronski E.W."/>
        </authorList>
    </citation>
    <scope>NUCLEOTIDE SEQUENCE [LARGE SCALE GENOMIC DNA]</scope>
    <source>
        <strain evidence="6 7">Y4G10-17</strain>
    </source>
</reference>
<accession>A0A432WD46</accession>
<keyword evidence="7" id="KW-1185">Reference proteome</keyword>
<evidence type="ECO:0000256" key="1">
    <source>
        <dbReference type="ARBA" id="ARBA00004141"/>
    </source>
</evidence>
<feature type="transmembrane region" description="Helical" evidence="5">
    <location>
        <begin position="20"/>
        <end position="42"/>
    </location>
</feature>
<feature type="transmembrane region" description="Helical" evidence="5">
    <location>
        <begin position="301"/>
        <end position="321"/>
    </location>
</feature>
<comment type="subcellular location">
    <subcellularLocation>
        <location evidence="1">Membrane</location>
        <topology evidence="1">Multi-pass membrane protein</topology>
    </subcellularLocation>
</comment>
<feature type="transmembrane region" description="Helical" evidence="5">
    <location>
        <begin position="48"/>
        <end position="70"/>
    </location>
</feature>
<feature type="transmembrane region" description="Helical" evidence="5">
    <location>
        <begin position="333"/>
        <end position="352"/>
    </location>
</feature>
<keyword evidence="2 5" id="KW-0812">Transmembrane</keyword>
<dbReference type="InterPro" id="IPR052556">
    <property type="entry name" value="PolySynth_Transporter"/>
</dbReference>
<name>A0A432WD46_9GAMM</name>